<dbReference type="InterPro" id="IPR009081">
    <property type="entry name" value="PP-bd_ACP"/>
</dbReference>
<feature type="domain" description="Ketosynthase family 3 (KS3)" evidence="9">
    <location>
        <begin position="12"/>
        <end position="430"/>
    </location>
</feature>
<evidence type="ECO:0000256" key="6">
    <source>
        <dbReference type="ARBA" id="ARBA00023315"/>
    </source>
</evidence>
<protein>
    <submittedName>
        <fullName evidence="10">SDR family NAD(P)-dependent oxidoreductase</fullName>
    </submittedName>
</protein>
<dbReference type="PROSITE" id="PS00606">
    <property type="entry name" value="KS3_1"/>
    <property type="match status" value="2"/>
</dbReference>
<comment type="caution">
    <text evidence="10">The sequence shown here is derived from an EMBL/GenBank/DDBJ whole genome shotgun (WGS) entry which is preliminary data.</text>
</comment>
<feature type="domain" description="Ketosynthase family 3 (KS3)" evidence="9">
    <location>
        <begin position="2046"/>
        <end position="2471"/>
    </location>
</feature>
<dbReference type="Gene3D" id="3.40.50.720">
    <property type="entry name" value="NAD(P)-binding Rossmann-like Domain"/>
    <property type="match status" value="1"/>
</dbReference>
<dbReference type="NCBIfam" id="NF045894">
    <property type="entry name" value="PKS_plus_SDR"/>
    <property type="match status" value="1"/>
</dbReference>
<dbReference type="InterPro" id="IPR020841">
    <property type="entry name" value="PKS_Beta-ketoAc_synthase_dom"/>
</dbReference>
<evidence type="ECO:0000259" key="8">
    <source>
        <dbReference type="PROSITE" id="PS50075"/>
    </source>
</evidence>
<dbReference type="CDD" id="cd00833">
    <property type="entry name" value="PKS"/>
    <property type="match status" value="3"/>
</dbReference>
<dbReference type="Pfam" id="PF16197">
    <property type="entry name" value="KAsynt_C_assoc"/>
    <property type="match status" value="3"/>
</dbReference>
<evidence type="ECO:0000313" key="10">
    <source>
        <dbReference type="EMBL" id="MDT0542807.1"/>
    </source>
</evidence>
<name>A0ABU2XBP6_9ACTN</name>
<accession>A0ABU2XBP6</accession>
<dbReference type="SMART" id="SM00825">
    <property type="entry name" value="PKS_KS"/>
    <property type="match status" value="3"/>
</dbReference>
<dbReference type="PROSITE" id="PS50075">
    <property type="entry name" value="CARRIER"/>
    <property type="match status" value="3"/>
</dbReference>
<dbReference type="RefSeq" id="WP_311723160.1">
    <property type="nucleotide sequence ID" value="NZ_JAVRFD010000003.1"/>
</dbReference>
<dbReference type="PANTHER" id="PTHR43775">
    <property type="entry name" value="FATTY ACID SYNTHASE"/>
    <property type="match status" value="1"/>
</dbReference>
<reference evidence="10" key="1">
    <citation type="submission" date="2024-05" db="EMBL/GenBank/DDBJ databases">
        <title>30 novel species of actinomycetes from the DSMZ collection.</title>
        <authorList>
            <person name="Nouioui I."/>
        </authorList>
    </citation>
    <scope>NUCLEOTIDE SEQUENCE</scope>
    <source>
        <strain evidence="10">DSM 41529</strain>
    </source>
</reference>
<keyword evidence="3" id="KW-0808">Transferase</keyword>
<dbReference type="SUPFAM" id="SSF55048">
    <property type="entry name" value="Probable ACP-binding domain of malonyl-CoA ACP transacylase"/>
    <property type="match status" value="3"/>
</dbReference>
<keyword evidence="5" id="KW-0511">Multifunctional enzyme</keyword>
<dbReference type="Gene3D" id="3.40.47.10">
    <property type="match status" value="3"/>
</dbReference>
<feature type="domain" description="Carrier" evidence="8">
    <location>
        <begin position="936"/>
        <end position="1011"/>
    </location>
</feature>
<dbReference type="SMART" id="SM00823">
    <property type="entry name" value="PKS_PP"/>
    <property type="match status" value="3"/>
</dbReference>
<feature type="compositionally biased region" description="Low complexity" evidence="7">
    <location>
        <begin position="1015"/>
        <end position="1030"/>
    </location>
</feature>
<dbReference type="InterPro" id="IPR057326">
    <property type="entry name" value="KR_dom"/>
</dbReference>
<dbReference type="InterPro" id="IPR050091">
    <property type="entry name" value="PKS_NRPS_Biosynth_Enz"/>
</dbReference>
<dbReference type="InterPro" id="IPR020806">
    <property type="entry name" value="PKS_PP-bd"/>
</dbReference>
<dbReference type="InterPro" id="IPR014031">
    <property type="entry name" value="Ketoacyl_synth_C"/>
</dbReference>
<dbReference type="SMART" id="SM00827">
    <property type="entry name" value="PKS_AT"/>
    <property type="match status" value="3"/>
</dbReference>
<dbReference type="Proteomes" id="UP001180754">
    <property type="component" value="Unassembled WGS sequence"/>
</dbReference>
<dbReference type="PROSITE" id="PS00012">
    <property type="entry name" value="PHOSPHOPANTETHEINE"/>
    <property type="match status" value="2"/>
</dbReference>
<dbReference type="Pfam" id="PF02801">
    <property type="entry name" value="Ketoacyl-synt_C"/>
    <property type="match status" value="3"/>
</dbReference>
<feature type="domain" description="Ketosynthase family 3 (KS3)" evidence="9">
    <location>
        <begin position="1033"/>
        <end position="1457"/>
    </location>
</feature>
<dbReference type="InterPro" id="IPR013968">
    <property type="entry name" value="PKS_KR"/>
</dbReference>
<dbReference type="SMART" id="SM01294">
    <property type="entry name" value="PKS_PP_betabranch"/>
    <property type="match status" value="3"/>
</dbReference>
<keyword evidence="11" id="KW-1185">Reference proteome</keyword>
<dbReference type="SUPFAM" id="SSF52151">
    <property type="entry name" value="FabD/lysophospholipase-like"/>
    <property type="match status" value="3"/>
</dbReference>
<dbReference type="Pfam" id="PF00550">
    <property type="entry name" value="PP-binding"/>
    <property type="match status" value="3"/>
</dbReference>
<dbReference type="Pfam" id="PF00109">
    <property type="entry name" value="ketoacyl-synt"/>
    <property type="match status" value="3"/>
</dbReference>
<feature type="domain" description="Carrier" evidence="8">
    <location>
        <begin position="1954"/>
        <end position="2029"/>
    </location>
</feature>
<dbReference type="SUPFAM" id="SSF53901">
    <property type="entry name" value="Thiolase-like"/>
    <property type="match status" value="3"/>
</dbReference>
<dbReference type="EMBL" id="JAVRFD010000003">
    <property type="protein sequence ID" value="MDT0542807.1"/>
    <property type="molecule type" value="Genomic_DNA"/>
</dbReference>
<dbReference type="InterPro" id="IPR036291">
    <property type="entry name" value="NAD(P)-bd_dom_sf"/>
</dbReference>
<evidence type="ECO:0000256" key="4">
    <source>
        <dbReference type="ARBA" id="ARBA00023194"/>
    </source>
</evidence>
<evidence type="ECO:0000256" key="1">
    <source>
        <dbReference type="ARBA" id="ARBA00022450"/>
    </source>
</evidence>
<dbReference type="Gene3D" id="1.10.1200.10">
    <property type="entry name" value="ACP-like"/>
    <property type="match status" value="3"/>
</dbReference>
<evidence type="ECO:0000259" key="9">
    <source>
        <dbReference type="PROSITE" id="PS52004"/>
    </source>
</evidence>
<sequence>MSVDSLRHAHVDRAIAVVGISARLPEANSPADFWRLLHDGADAVTPVPPGRWARHPDEAAQAPGHGAFLDQVDCFDADFFGISPREAAAMDPQQRLALELGWEALEDAGLAPDRVSGRRAGVFIGAISDDYATLTRRRDTTAVTHHTLTGLHRSMIANRLSYLLGIRGPSLVVDSGQSSSLVAVHMACQSLRSGECELALAGGVNLNLTFDGTLSVSRFGGLSPDGRCFTFDARANGYVRGEGGGFVLLKPLARALADGDRIHGVLRGSAVNNDGGGDSLTTPSQAAQEDVLRRACADAGIGPDEVQYVELHGTGTAVGDPIEAAALASVFGASRQPHSPLLVGSAKTNVGHLEGAAGITGLIKVLLALKAGRLPASLNFETPNSRIPLAEWNLRVQTGLTPWPRPDAPLLAGVSAFGMGGTNAHVVVERAPAVDEPAPADPAIPVLDLGPVLPWPVSGRSARGLRGQAARLREFAADQTADQTADATAAATGAATADPADIAWSLASSRAALEHRAVVLAGNREEFLGGLAAIASADPAEHVVEGTATGEAADVVFVFPGQGSQWVGMATELLDSSPVFADSVEKCAAALAPHIQWNLLDVLRNTSGDNPLERVDVVQPVLWAVMVSLARVWRAAGISPAAVVGHSQGEIAAACVSGALSLDDGARLVALRSRAIAEELAGFGGMVSIAAPVAWVRELLADRDGVWVAVVNGPAATVVAGGPEALAETVAACERAGVRTRTIAVDYASHTPHVERVRERLLELAAPIAPRTGEVPLYSTVTGAPVDGAELDAGYWYRNLREPVLFQDTLGALLESGKTVFLEVSPHPVLTTAVAEAGQAAGADVFAGGTLRRDQGGARRFLTSIAELWAHGAAPDWARLFAGTGARRTDLPTYAFQRDRHWLDASGADAPAVDTPADTPSAAVAEPEPPATDGPDDVMRVVRGNTAAVLGQPSSAELDVRRTFKDLGFDSVMLGELCGRVNTALGVRLTTATLFDHPTPAGLAGHLETARTGDRPAAATAPSARAATPADPDEPIAIIGMSCRFPGGVASPEDLWRLVATDGDAISGFPEDRGWDLERLRQADATGGSFAEGGGFLDRVTDFDARFFGISPREALAMDPQQRLLLETSWELLERAGIAPDTLRDSRTGVFVGTMDQEYGPRLHDAPEALDGYLLTGKTTSIASGRIAYLLGLTGPAITVDTACSSSLVALHLAVRSLRQRESSLALVGGVTVLSTPGIFTEFSRQQGLARDGRCKAFAAAADGTGFAEGAGMLLVERLSDARRNGHRVLAVVRGSAVNQDGASNGLTAPSGLSQQRVIRDAWADAGLASSDVDVVEAHGTGTALGDPIEAQALLATYGQERPGDHPLLLGSVKSNIGHTQAAAGIAGVIKTVMAIRHGLVPATLHVDAPTSQVDWATGAVALVTEGMPWPERDRARRAAVSSFGISGTNAHVIIEQEPLAAEPAPAGESAPVPAMRGRGALPWVVSARTAGGLRAQAERLRAFAAAGDATPEDLGRSLATTRGALEHRAVVVAEDRDAFLAGLGALAAGEPAAGVVSGAAPAQPGGVVFVFPGQGGQWAGMATELLASSPAFAASMDACAQALAAEVDWDLFAAVRDADALRRVEIVQPVLWAVMVSLAQMWQAAGISPAAVIGHSQGELAAACVSGALSLADGARLVVLRSRLAAAELAGGGRMLSIAASADRVTELLADRADVWISVVNGPFATVVGGTPEAVAEVMAEAESAGLRPKMIAVDYASHTPHVERIREPLLAGAASVAPRPGAVPMYSTVTGAPVEGRALDAEYWYRNLREPVRFQDTVRAVRDAGHTVFVEVSPHPVLTAVLQTEGGGEAEGPDVLAVGTLRRDQGGIDQVLTSLAALWIRGLVPDWSRVFTPGGDPVELPTYAFQRDRYWLAPTSSGAEVRVDLPSSPVPEALEGFPRRVAEATSAAHRTRVVLDEVCAHAAAVLGWSAPGDVEVGRAFREAGFDSLTAVELRNRLAAATGVNLSPTVVFDHPTPLALAEHLRDRLLGEDGTVTADDAPVAADDPIAIVSTGCRFPGDVRSPEDLWQLLLSDRDVISGFPVDRGWPLEDLSHPDPGRPGTSSVQQGGFLHDAAEFDAEFFGISPREALAMDPQQRLLLETSWEALERAGLDPAALRGSRTGVYVGAVPHGYGSGSADPQGTEGYLFTGAAGSVASGRIAYTFGLEGPAITVDTACSSSLVAFHLAVQSLRQGECSLALVGGVTVMSTPTVFTEFSHQRALAADGRCKPFAAGADGTAWGEGVGVVLLERLSDAVRNGHQVLAVVRGSAVNQDGASNGLTAPNGPSQQRVVRQALANARLSAADVDVVEAHGTGTSLGDPIEAQALLATYGQDRPADRPLLLGSLKSNIGHTSAAAGVAGVIKMVMALRHGIVPATLHVDEVSPHVDWESGAVELVTENLAWPELDRVRRAAVSSFGVSGTNAHVILEQAPAAADLSADERPAHTGALPWVVSSRSADGLRRQAARLREFAAASEADTADIGWSLASTRAGLEHRAVVVADDREGFLRALDALGAGEPAAHVVSGEVSGGSRGAVFVFPGQGSQWVGMATELLGSSPAFADSIERCAGALAPHIEWDLLEVLREEGPLERVDVVQPVLWAVMVSLAQVWRSVGVEPSAVIGHSQGEIAAACVSGALSLEDGARLVALRSRAIAEDLAGLGGMVSVAASVERVEELLEGRDGVWVATVNGPDSVVVAGDLASLDETVAAAEAVGVRARRVAVDYASHTPHVERIRGRLLELAAPIVPRAGDVPMYSTVTGAPVTGVELDAEYWYRNLRERVAFHDTVRVLLDQGDRVFLEVSPHPVLAGAIQEAGRVRSVDTAVTGTLRRGEGGSRRFLASLAELWVRGTGPDWARVFAGTGGRRVDLPTYAFQPKRYWLDSAASRPSAAADENAAFWEVVEREDLEGLARTLRLDDAGPELTAVLPALTAWHRRHKAASAMESWRYRADWKPLTGHASATLSGTWLVAGTREQLDGELYEAVAGALREHGAAVQPLAAPEDGQRWADVLAAHTEAAGVLSLLADDESPLDGTPAVPAGFGRTLLLIQGLEKSGAAAPLWCLTRGAVSVGGQDPLTGPAQALVWGLGRVVAQELPARWGGLVDLPLAPDAKDLGRLCAVLADRSGEDQVAVRPFGTFGRRIVRAPLGDAAGDGWTPGEGTVLITGGTGALGGQVARRLAAQGARHLLLVSRQGQAAPGAADLVAELAAAGAEVTVAACDIADTGALRDLLASIPDAYPLTAVFHTAAVLDDGAVTALTLDQVDSVLRVKADAAWRLHELTARLGSDLSAFVLFSSLAGTVGMAGQGNYAPGNAYLDALAAYRRSRGLVATSVAWGSWAQGGMAERDAVTDVRVRHGVPLLPPESAVLALEAALAHGDTAVVIADIDWDRFAHAYTATRPSCLLDELPETRQALGTGEATGTDTTHALHDRLAGLGAQERERQLFDAVRTQAAAVLGHDSADAVDPRRQFLELGLDSVTAVELRNRLGLATGLRLPATVVFDRPTVADLARYLDAEMFGGSQEPENAGAAELDRLEVLLKELPDGDPARAAIAGRLRHLLWSSTGDGPAEDTVDSAELEDASNDEIFDFIEKEFGIS</sequence>
<feature type="region of interest" description="Disordered" evidence="7">
    <location>
        <begin position="1012"/>
        <end position="1032"/>
    </location>
</feature>
<keyword evidence="4" id="KW-0045">Antibiotic biosynthesis</keyword>
<dbReference type="Gene3D" id="3.40.366.10">
    <property type="entry name" value="Malonyl-Coenzyme A Acyl Carrier Protein, domain 2"/>
    <property type="match status" value="3"/>
</dbReference>
<keyword evidence="1" id="KW-0596">Phosphopantetheine</keyword>
<evidence type="ECO:0000313" key="11">
    <source>
        <dbReference type="Proteomes" id="UP001180754"/>
    </source>
</evidence>
<dbReference type="PANTHER" id="PTHR43775:SF51">
    <property type="entry name" value="INACTIVE PHENOLPHTHIOCEROL SYNTHESIS POLYKETIDE SYNTHASE TYPE I PKS1-RELATED"/>
    <property type="match status" value="1"/>
</dbReference>
<keyword evidence="2" id="KW-0597">Phosphoprotein</keyword>
<dbReference type="InterPro" id="IPR041618">
    <property type="entry name" value="PKS_DE"/>
</dbReference>
<dbReference type="Gene3D" id="3.30.70.3290">
    <property type="match status" value="3"/>
</dbReference>
<dbReference type="InterPro" id="IPR016035">
    <property type="entry name" value="Acyl_Trfase/lysoPLipase"/>
</dbReference>
<dbReference type="CDD" id="cd08952">
    <property type="entry name" value="KR_1_SDR_x"/>
    <property type="match status" value="1"/>
</dbReference>
<dbReference type="Pfam" id="PF00698">
    <property type="entry name" value="Acyl_transf_1"/>
    <property type="match status" value="3"/>
</dbReference>
<dbReference type="Pfam" id="PF18369">
    <property type="entry name" value="PKS_DE"/>
    <property type="match status" value="1"/>
</dbReference>
<organism evidence="10 11">
    <name type="scientific">Streptomyces lonegramiae</name>
    <dbReference type="NCBI Taxonomy" id="3075524"/>
    <lineage>
        <taxon>Bacteria</taxon>
        <taxon>Bacillati</taxon>
        <taxon>Actinomycetota</taxon>
        <taxon>Actinomycetes</taxon>
        <taxon>Kitasatosporales</taxon>
        <taxon>Streptomycetaceae</taxon>
        <taxon>Streptomyces</taxon>
    </lineage>
</organism>
<dbReference type="Pfam" id="PF08659">
    <property type="entry name" value="KR"/>
    <property type="match status" value="1"/>
</dbReference>
<dbReference type="SMART" id="SM00822">
    <property type="entry name" value="PKS_KR"/>
    <property type="match status" value="1"/>
</dbReference>
<evidence type="ECO:0000256" key="5">
    <source>
        <dbReference type="ARBA" id="ARBA00023268"/>
    </source>
</evidence>
<feature type="domain" description="Carrier" evidence="8">
    <location>
        <begin position="3482"/>
        <end position="3557"/>
    </location>
</feature>
<evidence type="ECO:0000256" key="2">
    <source>
        <dbReference type="ARBA" id="ARBA00022553"/>
    </source>
</evidence>
<evidence type="ECO:0000256" key="3">
    <source>
        <dbReference type="ARBA" id="ARBA00022679"/>
    </source>
</evidence>
<dbReference type="InterPro" id="IPR018201">
    <property type="entry name" value="Ketoacyl_synth_AS"/>
</dbReference>
<keyword evidence="6" id="KW-0012">Acyltransferase</keyword>
<gene>
    <name evidence="10" type="ORF">RND15_08755</name>
</gene>
<dbReference type="InterPro" id="IPR036736">
    <property type="entry name" value="ACP-like_sf"/>
</dbReference>
<dbReference type="InterPro" id="IPR016039">
    <property type="entry name" value="Thiolase-like"/>
</dbReference>
<dbReference type="PROSITE" id="PS52004">
    <property type="entry name" value="KS3_2"/>
    <property type="match status" value="3"/>
</dbReference>
<evidence type="ECO:0000256" key="7">
    <source>
        <dbReference type="SAM" id="MobiDB-lite"/>
    </source>
</evidence>
<feature type="region of interest" description="Disordered" evidence="7">
    <location>
        <begin position="907"/>
        <end position="937"/>
    </location>
</feature>
<dbReference type="InterPro" id="IPR014030">
    <property type="entry name" value="Ketoacyl_synth_N"/>
</dbReference>
<dbReference type="InterPro" id="IPR032821">
    <property type="entry name" value="PKS_assoc"/>
</dbReference>
<dbReference type="InterPro" id="IPR016036">
    <property type="entry name" value="Malonyl_transacylase_ACP-bd"/>
</dbReference>
<dbReference type="SUPFAM" id="SSF51735">
    <property type="entry name" value="NAD(P)-binding Rossmann-fold domains"/>
    <property type="match status" value="2"/>
</dbReference>
<dbReference type="InterPro" id="IPR014043">
    <property type="entry name" value="Acyl_transferase_dom"/>
</dbReference>
<proteinExistence type="predicted"/>
<dbReference type="InterPro" id="IPR006162">
    <property type="entry name" value="Ppantetheine_attach_site"/>
</dbReference>
<dbReference type="SUPFAM" id="SSF47336">
    <property type="entry name" value="ACP-like"/>
    <property type="match status" value="3"/>
</dbReference>
<feature type="compositionally biased region" description="Low complexity" evidence="7">
    <location>
        <begin position="908"/>
        <end position="926"/>
    </location>
</feature>
<dbReference type="InterPro" id="IPR001227">
    <property type="entry name" value="Ac_transferase_dom_sf"/>
</dbReference>